<name>A0A078J8W0_BRANA</name>
<sequence>MPRAPPETQRPRASSETQQRPKDLTLLNKCLDGYGFTGSGRDLHQ</sequence>
<dbReference type="PaxDb" id="3708-A0A078J8W0"/>
<dbReference type="EMBL" id="HG994365">
    <property type="protein sequence ID" value="CAF2070292.1"/>
    <property type="molecule type" value="Genomic_DNA"/>
</dbReference>
<reference evidence="2" key="3">
    <citation type="submission" date="2021-01" db="EMBL/GenBank/DDBJ databases">
        <authorList>
            <consortium name="Genoscope - CEA"/>
            <person name="William W."/>
        </authorList>
    </citation>
    <scope>NUCLEOTIDE SEQUENCE</scope>
</reference>
<keyword evidence="4" id="KW-1185">Reference proteome</keyword>
<dbReference type="Proteomes" id="UP000028999">
    <property type="component" value="Unassembled WGS sequence"/>
</dbReference>
<organism evidence="3 4">
    <name type="scientific">Brassica napus</name>
    <name type="common">Rape</name>
    <dbReference type="NCBI Taxonomy" id="3708"/>
    <lineage>
        <taxon>Eukaryota</taxon>
        <taxon>Viridiplantae</taxon>
        <taxon>Streptophyta</taxon>
        <taxon>Embryophyta</taxon>
        <taxon>Tracheophyta</taxon>
        <taxon>Spermatophyta</taxon>
        <taxon>Magnoliopsida</taxon>
        <taxon>eudicotyledons</taxon>
        <taxon>Gunneridae</taxon>
        <taxon>Pentapetalae</taxon>
        <taxon>rosids</taxon>
        <taxon>malvids</taxon>
        <taxon>Brassicales</taxon>
        <taxon>Brassicaceae</taxon>
        <taxon>Brassiceae</taxon>
        <taxon>Brassica</taxon>
    </lineage>
</organism>
<evidence type="ECO:0000256" key="1">
    <source>
        <dbReference type="SAM" id="MobiDB-lite"/>
    </source>
</evidence>
<dbReference type="Gramene" id="CDY63477">
    <property type="protein sequence ID" value="CDY63477"/>
    <property type="gene ID" value="GSBRNA2T00039328001"/>
</dbReference>
<evidence type="ECO:0000313" key="2">
    <source>
        <dbReference type="EMBL" id="CAF2070292.1"/>
    </source>
</evidence>
<evidence type="ECO:0000313" key="4">
    <source>
        <dbReference type="Proteomes" id="UP000028999"/>
    </source>
</evidence>
<gene>
    <name evidence="3" type="primary">BnaC01g41200D</name>
    <name evidence="2" type="ORF">DARMORV10_C01P15340.1</name>
    <name evidence="3" type="ORF">GSBRNA2T00039328001</name>
</gene>
<dbReference type="EMBL" id="LK034305">
    <property type="protein sequence ID" value="CDY63477.1"/>
    <property type="molecule type" value="Genomic_DNA"/>
</dbReference>
<dbReference type="Proteomes" id="UP001295469">
    <property type="component" value="Chromosome C01"/>
</dbReference>
<accession>A0A078J8W0</accession>
<protein>
    <submittedName>
        <fullName evidence="2">(rape) hypothetical protein</fullName>
    </submittedName>
    <submittedName>
        <fullName evidence="3">BnaC01g41200D protein</fullName>
    </submittedName>
</protein>
<dbReference type="AlphaFoldDB" id="A0A078J8W0"/>
<evidence type="ECO:0000313" key="3">
    <source>
        <dbReference type="EMBL" id="CDY63477.1"/>
    </source>
</evidence>
<reference evidence="3" key="2">
    <citation type="submission" date="2014-06" db="EMBL/GenBank/DDBJ databases">
        <authorList>
            <person name="Genoscope - CEA"/>
        </authorList>
    </citation>
    <scope>NUCLEOTIDE SEQUENCE</scope>
</reference>
<feature type="region of interest" description="Disordered" evidence="1">
    <location>
        <begin position="1"/>
        <end position="26"/>
    </location>
</feature>
<proteinExistence type="predicted"/>
<reference evidence="3 4" key="1">
    <citation type="journal article" date="2014" name="Science">
        <title>Plant genetics. Early allopolyploid evolution in the post-Neolithic Brassica napus oilseed genome.</title>
        <authorList>
            <person name="Chalhoub B."/>
            <person name="Denoeud F."/>
            <person name="Liu S."/>
            <person name="Parkin I.A."/>
            <person name="Tang H."/>
            <person name="Wang X."/>
            <person name="Chiquet J."/>
            <person name="Belcram H."/>
            <person name="Tong C."/>
            <person name="Samans B."/>
            <person name="Correa M."/>
            <person name="Da Silva C."/>
            <person name="Just J."/>
            <person name="Falentin C."/>
            <person name="Koh C.S."/>
            <person name="Le Clainche I."/>
            <person name="Bernard M."/>
            <person name="Bento P."/>
            <person name="Noel B."/>
            <person name="Labadie K."/>
            <person name="Alberti A."/>
            <person name="Charles M."/>
            <person name="Arnaud D."/>
            <person name="Guo H."/>
            <person name="Daviaud C."/>
            <person name="Alamery S."/>
            <person name="Jabbari K."/>
            <person name="Zhao M."/>
            <person name="Edger P.P."/>
            <person name="Chelaifa H."/>
            <person name="Tack D."/>
            <person name="Lassalle G."/>
            <person name="Mestiri I."/>
            <person name="Schnel N."/>
            <person name="Le Paslier M.C."/>
            <person name="Fan G."/>
            <person name="Renault V."/>
            <person name="Bayer P.E."/>
            <person name="Golicz A.A."/>
            <person name="Manoli S."/>
            <person name="Lee T.H."/>
            <person name="Thi V.H."/>
            <person name="Chalabi S."/>
            <person name="Hu Q."/>
            <person name="Fan C."/>
            <person name="Tollenaere R."/>
            <person name="Lu Y."/>
            <person name="Battail C."/>
            <person name="Shen J."/>
            <person name="Sidebottom C.H."/>
            <person name="Wang X."/>
            <person name="Canaguier A."/>
            <person name="Chauveau A."/>
            <person name="Berard A."/>
            <person name="Deniot G."/>
            <person name="Guan M."/>
            <person name="Liu Z."/>
            <person name="Sun F."/>
            <person name="Lim Y.P."/>
            <person name="Lyons E."/>
            <person name="Town C.D."/>
            <person name="Bancroft I."/>
            <person name="Wang X."/>
            <person name="Meng J."/>
            <person name="Ma J."/>
            <person name="Pires J.C."/>
            <person name="King G.J."/>
            <person name="Brunel D."/>
            <person name="Delourme R."/>
            <person name="Renard M."/>
            <person name="Aury J.M."/>
            <person name="Adams K.L."/>
            <person name="Batley J."/>
            <person name="Snowdon R.J."/>
            <person name="Tost J."/>
            <person name="Edwards D."/>
            <person name="Zhou Y."/>
            <person name="Hua W."/>
            <person name="Sharpe A.G."/>
            <person name="Paterson A.H."/>
            <person name="Guan C."/>
            <person name="Wincker P."/>
        </authorList>
    </citation>
    <scope>NUCLEOTIDE SEQUENCE [LARGE SCALE GENOMIC DNA]</scope>
    <source>
        <strain evidence="4">cv. Darmor-bzh</strain>
    </source>
</reference>